<dbReference type="InterPro" id="IPR032071">
    <property type="entry name" value="DUF4806"/>
</dbReference>
<protein>
    <recommendedName>
        <fullName evidence="1">DUF4806 domain-containing protein</fullName>
    </recommendedName>
</protein>
<sequence length="593" mass="67301">MPGNKCQYFNCLKTTIQFPNLSMFRFPKDEGQSLKRWVVVIFTESNDYSVIPVNWLVQSIDLKELSNKLINVDSVQFCQWPPFKVTNIELLNAVDPDESWKQFKIKIVDNKIYVTEILTNMQVEQLNIKKELIASNLILTRLLYKVEVLECNSKNNCLNSVMVNQYIDTNFLSLFPINNKEGFQLIENNILNELVFVTKLKSFIKSIGGCGFKNNITRVLQKLFTNEFAIITTWTGHGKNISISIGTSEVMKLLRRIIKANSNNTLTDSEFEIVVQEVCKSKKLSSVSAKHFKKVLKAEQHKCIISNQNNQLNNIKSIVSSSVIINVNDVTPQFTESVVNVMNSEYSFDMLNIEPLKTNNNNFSNNPSSVHTIYHTVLSSPLKISVSNLSISEKLRLLILKHKVSHNFCNSLLGLLKGEGLDVPKNIRTLMKTPKNHEIVENSGGSYIHLGLRNMLIPYLIKQNVQLYIPSRILNIGINIDGLPIAKSSKSQLWPILISILNFKELPKNVIPIGIFHGFQKPKSIEEYLNTFIIDLLEVIDNGLNVNETLFTLTISNISCDAPAKTFLLNVKSHNAYFDCTSCTEEGRYISRA</sequence>
<dbReference type="PANTHER" id="PTHR33053:SF24">
    <property type="entry name" value="TRANSPOSASE DOMAIN-CONTAINING PROTEIN"/>
    <property type="match status" value="1"/>
</dbReference>
<evidence type="ECO:0000259" key="1">
    <source>
        <dbReference type="Pfam" id="PF16064"/>
    </source>
</evidence>
<dbReference type="PANTHER" id="PTHR33053">
    <property type="entry name" value="PROTEIN, PUTATIVE-RELATED"/>
    <property type="match status" value="1"/>
</dbReference>
<evidence type="ECO:0000313" key="2">
    <source>
        <dbReference type="EMBL" id="KAE9530085.1"/>
    </source>
</evidence>
<evidence type="ECO:0000313" key="3">
    <source>
        <dbReference type="Proteomes" id="UP000475862"/>
    </source>
</evidence>
<keyword evidence="3" id="KW-1185">Reference proteome</keyword>
<organism evidence="2 3">
    <name type="scientific">Aphis glycines</name>
    <name type="common">Soybean aphid</name>
    <dbReference type="NCBI Taxonomy" id="307491"/>
    <lineage>
        <taxon>Eukaryota</taxon>
        <taxon>Metazoa</taxon>
        <taxon>Ecdysozoa</taxon>
        <taxon>Arthropoda</taxon>
        <taxon>Hexapoda</taxon>
        <taxon>Insecta</taxon>
        <taxon>Pterygota</taxon>
        <taxon>Neoptera</taxon>
        <taxon>Paraneoptera</taxon>
        <taxon>Hemiptera</taxon>
        <taxon>Sternorrhyncha</taxon>
        <taxon>Aphidomorpha</taxon>
        <taxon>Aphidoidea</taxon>
        <taxon>Aphididae</taxon>
        <taxon>Aphidini</taxon>
        <taxon>Aphis</taxon>
        <taxon>Aphis</taxon>
    </lineage>
</organism>
<dbReference type="Pfam" id="PF16064">
    <property type="entry name" value="DUF4806"/>
    <property type="match status" value="1"/>
</dbReference>
<name>A0A6G0TBT7_APHGL</name>
<reference evidence="2 3" key="1">
    <citation type="submission" date="2019-08" db="EMBL/GenBank/DDBJ databases">
        <title>The genome of the soybean aphid Biotype 1, its phylome, world population structure and adaptation to the North American continent.</title>
        <authorList>
            <person name="Giordano R."/>
            <person name="Donthu R.K."/>
            <person name="Hernandez A.G."/>
            <person name="Wright C.L."/>
            <person name="Zimin A.V."/>
        </authorList>
    </citation>
    <scope>NUCLEOTIDE SEQUENCE [LARGE SCALE GENOMIC DNA]</scope>
    <source>
        <tissue evidence="2">Whole aphids</tissue>
    </source>
</reference>
<dbReference type="Proteomes" id="UP000475862">
    <property type="component" value="Unassembled WGS sequence"/>
</dbReference>
<dbReference type="AlphaFoldDB" id="A0A6G0TBT7"/>
<dbReference type="OrthoDB" id="6608992at2759"/>
<feature type="domain" description="DUF4806" evidence="1">
    <location>
        <begin position="175"/>
        <end position="240"/>
    </location>
</feature>
<proteinExistence type="predicted"/>
<dbReference type="EMBL" id="VYZN01000043">
    <property type="protein sequence ID" value="KAE9530085.1"/>
    <property type="molecule type" value="Genomic_DNA"/>
</dbReference>
<gene>
    <name evidence="2" type="ORF">AGLY_011547</name>
</gene>
<accession>A0A6G0TBT7</accession>
<comment type="caution">
    <text evidence="2">The sequence shown here is derived from an EMBL/GenBank/DDBJ whole genome shotgun (WGS) entry which is preliminary data.</text>
</comment>